<name>A0A921PZG3_SORBI</name>
<feature type="compositionally biased region" description="Gly residues" evidence="1">
    <location>
        <begin position="1"/>
        <end position="15"/>
    </location>
</feature>
<organism evidence="2 3">
    <name type="scientific">Sorghum bicolor</name>
    <name type="common">Sorghum</name>
    <name type="synonym">Sorghum vulgare</name>
    <dbReference type="NCBI Taxonomy" id="4558"/>
    <lineage>
        <taxon>Eukaryota</taxon>
        <taxon>Viridiplantae</taxon>
        <taxon>Streptophyta</taxon>
        <taxon>Embryophyta</taxon>
        <taxon>Tracheophyta</taxon>
        <taxon>Spermatophyta</taxon>
        <taxon>Magnoliopsida</taxon>
        <taxon>Liliopsida</taxon>
        <taxon>Poales</taxon>
        <taxon>Poaceae</taxon>
        <taxon>PACMAD clade</taxon>
        <taxon>Panicoideae</taxon>
        <taxon>Andropogonodae</taxon>
        <taxon>Andropogoneae</taxon>
        <taxon>Sorghinae</taxon>
        <taxon>Sorghum</taxon>
    </lineage>
</organism>
<accession>A0A921PZG3</accession>
<feature type="region of interest" description="Disordered" evidence="1">
    <location>
        <begin position="1"/>
        <end position="39"/>
    </location>
</feature>
<dbReference type="AlphaFoldDB" id="A0A921PZG3"/>
<dbReference type="Proteomes" id="UP000807115">
    <property type="component" value="Chromosome 10"/>
</dbReference>
<evidence type="ECO:0000313" key="2">
    <source>
        <dbReference type="EMBL" id="KAG0513018.1"/>
    </source>
</evidence>
<reference evidence="2" key="2">
    <citation type="submission" date="2020-10" db="EMBL/GenBank/DDBJ databases">
        <authorList>
            <person name="Cooper E.A."/>
            <person name="Brenton Z.W."/>
            <person name="Flinn B.S."/>
            <person name="Jenkins J."/>
            <person name="Shu S."/>
            <person name="Flowers D."/>
            <person name="Luo F."/>
            <person name="Wang Y."/>
            <person name="Xia P."/>
            <person name="Barry K."/>
            <person name="Daum C."/>
            <person name="Lipzen A."/>
            <person name="Yoshinaga Y."/>
            <person name="Schmutz J."/>
            <person name="Saski C."/>
            <person name="Vermerris W."/>
            <person name="Kresovich S."/>
        </authorList>
    </citation>
    <scope>NUCLEOTIDE SEQUENCE</scope>
</reference>
<feature type="compositionally biased region" description="Gly residues" evidence="1">
    <location>
        <begin position="22"/>
        <end position="39"/>
    </location>
</feature>
<evidence type="ECO:0000313" key="3">
    <source>
        <dbReference type="Proteomes" id="UP000807115"/>
    </source>
</evidence>
<comment type="caution">
    <text evidence="2">The sequence shown here is derived from an EMBL/GenBank/DDBJ whole genome shotgun (WGS) entry which is preliminary data.</text>
</comment>
<gene>
    <name evidence="2" type="ORF">BDA96_10G064700</name>
</gene>
<sequence length="90" mass="9429">MDTSGGSGSSHGGSGEHAWEGLGEGRLFGGDTLEGGSGGGRHGGFGRIYTAAMADPSEVSSGKAYKFCAKNTTGCIYYRHMHWHRSMRNS</sequence>
<protein>
    <submittedName>
        <fullName evidence="2">Uncharacterized protein</fullName>
    </submittedName>
</protein>
<dbReference type="EMBL" id="CM027689">
    <property type="protein sequence ID" value="KAG0513018.1"/>
    <property type="molecule type" value="Genomic_DNA"/>
</dbReference>
<reference evidence="2" key="1">
    <citation type="journal article" date="2019" name="BMC Genomics">
        <title>A new reference genome for Sorghum bicolor reveals high levels of sequence similarity between sweet and grain genotypes: implications for the genetics of sugar metabolism.</title>
        <authorList>
            <person name="Cooper E.A."/>
            <person name="Brenton Z.W."/>
            <person name="Flinn B.S."/>
            <person name="Jenkins J."/>
            <person name="Shu S."/>
            <person name="Flowers D."/>
            <person name="Luo F."/>
            <person name="Wang Y."/>
            <person name="Xia P."/>
            <person name="Barry K."/>
            <person name="Daum C."/>
            <person name="Lipzen A."/>
            <person name="Yoshinaga Y."/>
            <person name="Schmutz J."/>
            <person name="Saski C."/>
            <person name="Vermerris W."/>
            <person name="Kresovich S."/>
        </authorList>
    </citation>
    <scope>NUCLEOTIDE SEQUENCE</scope>
</reference>
<proteinExistence type="predicted"/>
<evidence type="ECO:0000256" key="1">
    <source>
        <dbReference type="SAM" id="MobiDB-lite"/>
    </source>
</evidence>